<organism evidence="1 2">
    <name type="scientific">Neisseria wadsworthii 9715</name>
    <dbReference type="NCBI Taxonomy" id="1030841"/>
    <lineage>
        <taxon>Bacteria</taxon>
        <taxon>Pseudomonadati</taxon>
        <taxon>Pseudomonadota</taxon>
        <taxon>Betaproteobacteria</taxon>
        <taxon>Neisseriales</taxon>
        <taxon>Neisseriaceae</taxon>
        <taxon>Neisseria</taxon>
    </lineage>
</organism>
<keyword evidence="2" id="KW-1185">Reference proteome</keyword>
<reference evidence="1 2" key="1">
    <citation type="submission" date="2011-06" db="EMBL/GenBank/DDBJ databases">
        <authorList>
            <person name="Muzny D."/>
            <person name="Qin X."/>
            <person name="Deng J."/>
            <person name="Jiang H."/>
            <person name="Liu Y."/>
            <person name="Qu J."/>
            <person name="Song X.-Z."/>
            <person name="Zhang L."/>
            <person name="Thornton R."/>
            <person name="Coyle M."/>
            <person name="Francisco L."/>
            <person name="Jackson L."/>
            <person name="Javaid M."/>
            <person name="Korchina V."/>
            <person name="Kovar C."/>
            <person name="Mata R."/>
            <person name="Mathew T."/>
            <person name="Ngo R."/>
            <person name="Nguyen L."/>
            <person name="Nguyen N."/>
            <person name="Okwuonu G."/>
            <person name="Ongeri F."/>
            <person name="Pham C."/>
            <person name="Simmons D."/>
            <person name="Wilczek-Boney K."/>
            <person name="Hale W."/>
            <person name="Jakkamsetti A."/>
            <person name="Pham P."/>
            <person name="Ruth R."/>
            <person name="San Lucas F."/>
            <person name="Warren J."/>
            <person name="Zhang J."/>
            <person name="Zhao Z."/>
            <person name="Zhou C."/>
            <person name="Zhu D."/>
            <person name="Lee S."/>
            <person name="Bess C."/>
            <person name="Blankenburg K."/>
            <person name="Forbes L."/>
            <person name="Fu Q."/>
            <person name="Gubbala S."/>
            <person name="Hirani K."/>
            <person name="Jayaseelan J.C."/>
            <person name="Lara F."/>
            <person name="Munidasa M."/>
            <person name="Palculict T."/>
            <person name="Patil S."/>
            <person name="Pu L.-L."/>
            <person name="Saada N."/>
            <person name="Tang L."/>
            <person name="Weissenberger G."/>
            <person name="Zhu Y."/>
            <person name="Hemphill L."/>
            <person name="Shang Y."/>
            <person name="Youmans B."/>
            <person name="Ayvaz T."/>
            <person name="Ross M."/>
            <person name="Santibanez J."/>
            <person name="Aqrawi P."/>
            <person name="Gross S."/>
            <person name="Joshi V."/>
            <person name="Fowler G."/>
            <person name="Nazareth L."/>
            <person name="Reid J."/>
            <person name="Worley K."/>
            <person name="Petrosino J."/>
            <person name="Highlander S."/>
            <person name="Gibbs R."/>
        </authorList>
    </citation>
    <scope>NUCLEOTIDE SEQUENCE [LARGE SCALE GENOMIC DNA]</scope>
    <source>
        <strain evidence="1 2">9715</strain>
    </source>
</reference>
<dbReference type="EMBL" id="AGAZ01000040">
    <property type="protein sequence ID" value="EGZ47447.1"/>
    <property type="molecule type" value="Genomic_DNA"/>
</dbReference>
<evidence type="ECO:0000313" key="2">
    <source>
        <dbReference type="Proteomes" id="UP000005336"/>
    </source>
</evidence>
<dbReference type="Proteomes" id="UP000005336">
    <property type="component" value="Unassembled WGS sequence"/>
</dbReference>
<gene>
    <name evidence="1" type="ORF">HMPREF9370_1100</name>
</gene>
<comment type="caution">
    <text evidence="1">The sequence shown here is derived from an EMBL/GenBank/DDBJ whole genome shotgun (WGS) entry which is preliminary data.</text>
</comment>
<proteinExistence type="predicted"/>
<accession>G4CPU0</accession>
<dbReference type="PATRIC" id="fig|1030841.3.peg.1078"/>
<evidence type="ECO:0000313" key="1">
    <source>
        <dbReference type="EMBL" id="EGZ47447.1"/>
    </source>
</evidence>
<sequence>MNTKQETARKIHRRFLFYLKFPGRLLNHLNIRKTIMKTQAACIVQHQPEILSRCNLVVDGNAHRVDLLLADLPQHPGALFCEAMLPQVRTVALMIAAERLVEGKNTPSIITDEADWFAARILVLQARVFHLDISLMFMLETANRRAEAFARKHGLDFTPARIQMSLHSGRPANLLMMKTALELDEQQDEGLIANSRRLAALLDAPF</sequence>
<name>G4CPU0_9NEIS</name>
<dbReference type="STRING" id="1030841.HMPREF9370_1100"/>
<protein>
    <submittedName>
        <fullName evidence="1">Uncharacterized protein</fullName>
    </submittedName>
</protein>
<dbReference type="AlphaFoldDB" id="G4CPU0"/>
<dbReference type="HOGENOM" id="CLU_115382_0_0_4"/>